<organism evidence="3 4">
    <name type="scientific">Flagellimonas olearia</name>
    <dbReference type="NCBI Taxonomy" id="552546"/>
    <lineage>
        <taxon>Bacteria</taxon>
        <taxon>Pseudomonadati</taxon>
        <taxon>Bacteroidota</taxon>
        <taxon>Flavobacteriia</taxon>
        <taxon>Flavobacteriales</taxon>
        <taxon>Flavobacteriaceae</taxon>
        <taxon>Flagellimonas</taxon>
    </lineage>
</organism>
<name>A0A6I1DUV9_9FLAO</name>
<dbReference type="AlphaFoldDB" id="A0A6I1DUV9"/>
<accession>A0A6I1DUV9</accession>
<evidence type="ECO:0000259" key="2">
    <source>
        <dbReference type="Pfam" id="PF03372"/>
    </source>
</evidence>
<feature type="chain" id="PRO_5026001635" description="Endonuclease/exonuclease/phosphatase domain-containing protein" evidence="1">
    <location>
        <begin position="21"/>
        <end position="266"/>
    </location>
</feature>
<keyword evidence="1" id="KW-0732">Signal</keyword>
<evidence type="ECO:0000313" key="3">
    <source>
        <dbReference type="EMBL" id="KAB7528648.1"/>
    </source>
</evidence>
<dbReference type="EMBL" id="WELG01000002">
    <property type="protein sequence ID" value="KAB7528648.1"/>
    <property type="molecule type" value="Genomic_DNA"/>
</dbReference>
<dbReference type="Proteomes" id="UP000429785">
    <property type="component" value="Unassembled WGS sequence"/>
</dbReference>
<dbReference type="InterPro" id="IPR005135">
    <property type="entry name" value="Endo/exonuclease/phosphatase"/>
</dbReference>
<dbReference type="InterPro" id="IPR036691">
    <property type="entry name" value="Endo/exonu/phosph_ase_sf"/>
</dbReference>
<dbReference type="OrthoDB" id="5447300at2"/>
<protein>
    <recommendedName>
        <fullName evidence="2">Endonuclease/exonuclease/phosphatase domain-containing protein</fullName>
    </recommendedName>
</protein>
<dbReference type="GO" id="GO:0016020">
    <property type="term" value="C:membrane"/>
    <property type="evidence" value="ECO:0007669"/>
    <property type="project" value="GOC"/>
</dbReference>
<dbReference type="InterPro" id="IPR051916">
    <property type="entry name" value="GPI-anchor_lipid_remodeler"/>
</dbReference>
<dbReference type="SUPFAM" id="SSF56219">
    <property type="entry name" value="DNase I-like"/>
    <property type="match status" value="1"/>
</dbReference>
<proteinExistence type="predicted"/>
<dbReference type="Gene3D" id="3.60.10.10">
    <property type="entry name" value="Endonuclease/exonuclease/phosphatase"/>
    <property type="match status" value="1"/>
</dbReference>
<feature type="signal peptide" evidence="1">
    <location>
        <begin position="1"/>
        <end position="20"/>
    </location>
</feature>
<comment type="caution">
    <text evidence="3">The sequence shown here is derived from an EMBL/GenBank/DDBJ whole genome shotgun (WGS) entry which is preliminary data.</text>
</comment>
<dbReference type="GO" id="GO:0006506">
    <property type="term" value="P:GPI anchor biosynthetic process"/>
    <property type="evidence" value="ECO:0007669"/>
    <property type="project" value="TreeGrafter"/>
</dbReference>
<reference evidence="3 4" key="1">
    <citation type="submission" date="2019-10" db="EMBL/GenBank/DDBJ databases">
        <title>Muricauda olearia CL-SS4 JCM15563 genome.</title>
        <authorList>
            <person name="Liu L."/>
        </authorList>
    </citation>
    <scope>NUCLEOTIDE SEQUENCE [LARGE SCALE GENOMIC DNA]</scope>
    <source>
        <strain evidence="3 4">CL-SS4</strain>
    </source>
</reference>
<gene>
    <name evidence="3" type="ORF">F8C76_12365</name>
</gene>
<sequence>MKFRIPFCLIVLLVCSSIFGQKNTEQNPVVRVLTFNILHGATTKGDFNLDLLAKVIKDANPDFVALQEVDFKTNRAKKYDLVTELGWRSKLVPLFGKAMTYDDGEYGEGVLSKYSFLSTRNIALPHSPKNEPRAALEVVTTLPSGDTIVFVGTHLDHFGDATDRIAQVKRINTVFSQNRYPTILAGDLNDVPGSVPISILEEVWAATYDAKNIAFTYPSDKPEKKIDYVMFLPKNRWRVIETKVIQDTVASDHCAYLVSLELLEDK</sequence>
<evidence type="ECO:0000313" key="4">
    <source>
        <dbReference type="Proteomes" id="UP000429785"/>
    </source>
</evidence>
<dbReference type="PANTHER" id="PTHR14859:SF15">
    <property type="entry name" value="ENDONUCLEASE_EXONUCLEASE_PHOSPHATASE DOMAIN-CONTAINING PROTEIN"/>
    <property type="match status" value="1"/>
</dbReference>
<dbReference type="PANTHER" id="PTHR14859">
    <property type="entry name" value="CALCOFLUOR WHITE HYPERSENSITIVE PROTEIN PRECURSOR"/>
    <property type="match status" value="1"/>
</dbReference>
<feature type="domain" description="Endonuclease/exonuclease/phosphatase" evidence="2">
    <location>
        <begin position="33"/>
        <end position="253"/>
    </location>
</feature>
<evidence type="ECO:0000256" key="1">
    <source>
        <dbReference type="SAM" id="SignalP"/>
    </source>
</evidence>
<dbReference type="GO" id="GO:0003824">
    <property type="term" value="F:catalytic activity"/>
    <property type="evidence" value="ECO:0007669"/>
    <property type="project" value="InterPro"/>
</dbReference>
<dbReference type="Pfam" id="PF03372">
    <property type="entry name" value="Exo_endo_phos"/>
    <property type="match status" value="1"/>
</dbReference>
<dbReference type="RefSeq" id="WP_152131984.1">
    <property type="nucleotide sequence ID" value="NZ_WELG01000002.1"/>
</dbReference>